<name>A0AAI8KAW8_9PSED</name>
<keyword evidence="5" id="KW-1185">Reference proteome</keyword>
<dbReference type="SUPFAM" id="SSF55144">
    <property type="entry name" value="LigT-like"/>
    <property type="match status" value="1"/>
</dbReference>
<dbReference type="Proteomes" id="UP000258127">
    <property type="component" value="Chromosome"/>
</dbReference>
<keyword evidence="1 2" id="KW-0378">Hydrolase</keyword>
<dbReference type="InterPro" id="IPR004175">
    <property type="entry name" value="RNA_CPDase"/>
</dbReference>
<proteinExistence type="inferred from homology"/>
<reference evidence="4 5" key="1">
    <citation type="submission" date="2018-08" db="EMBL/GenBank/DDBJ databases">
        <authorList>
            <person name="Lee Y."/>
            <person name="Kakembo D."/>
        </authorList>
    </citation>
    <scope>NUCLEOTIDE SEQUENCE [LARGE SCALE GENOMIC DNA]</scope>
    <source>
        <strain evidence="4 5">JBCS1880</strain>
    </source>
</reference>
<evidence type="ECO:0000259" key="3">
    <source>
        <dbReference type="Pfam" id="PF02834"/>
    </source>
</evidence>
<protein>
    <recommendedName>
        <fullName evidence="2">RNA 2',3'-cyclic phosphodiesterase</fullName>
        <shortName evidence="2">RNA 2',3'-CPDase</shortName>
        <ecNumber evidence="2">3.1.4.58</ecNumber>
    </recommendedName>
</protein>
<organism evidence="4 5">
    <name type="scientific">Pseudomonas parafulva</name>
    <dbReference type="NCBI Taxonomy" id="157782"/>
    <lineage>
        <taxon>Bacteria</taxon>
        <taxon>Pseudomonadati</taxon>
        <taxon>Pseudomonadota</taxon>
        <taxon>Gammaproteobacteria</taxon>
        <taxon>Pseudomonadales</taxon>
        <taxon>Pseudomonadaceae</taxon>
        <taxon>Pseudomonas</taxon>
    </lineage>
</organism>
<feature type="active site" description="Proton donor" evidence="2">
    <location>
        <position position="50"/>
    </location>
</feature>
<evidence type="ECO:0000313" key="4">
    <source>
        <dbReference type="EMBL" id="AXO88242.1"/>
    </source>
</evidence>
<dbReference type="GO" id="GO:0004113">
    <property type="term" value="F:2',3'-cyclic-nucleotide 3'-phosphodiesterase activity"/>
    <property type="evidence" value="ECO:0007669"/>
    <property type="project" value="InterPro"/>
</dbReference>
<feature type="short sequence motif" description="HXTX 2" evidence="2">
    <location>
        <begin position="134"/>
        <end position="137"/>
    </location>
</feature>
<feature type="short sequence motif" description="HXTX 1" evidence="2">
    <location>
        <begin position="50"/>
        <end position="53"/>
    </location>
</feature>
<evidence type="ECO:0000313" key="5">
    <source>
        <dbReference type="Proteomes" id="UP000258127"/>
    </source>
</evidence>
<comment type="similarity">
    <text evidence="2">Belongs to the 2H phosphoesterase superfamily. ThpR family.</text>
</comment>
<dbReference type="HAMAP" id="MF_01940">
    <property type="entry name" value="RNA_CPDase"/>
    <property type="match status" value="1"/>
</dbReference>
<gene>
    <name evidence="4" type="primary">thpR</name>
    <name evidence="4" type="ORF">DZC75_09615</name>
</gene>
<dbReference type="InterPro" id="IPR009097">
    <property type="entry name" value="Cyclic_Pdiesterase"/>
</dbReference>
<dbReference type="PANTHER" id="PTHR35561:SF1">
    <property type="entry name" value="RNA 2',3'-CYCLIC PHOSPHODIESTERASE"/>
    <property type="match status" value="1"/>
</dbReference>
<accession>A0AAI8KAW8</accession>
<dbReference type="Pfam" id="PF02834">
    <property type="entry name" value="LigT_PEase"/>
    <property type="match status" value="1"/>
</dbReference>
<dbReference type="InterPro" id="IPR014051">
    <property type="entry name" value="Phosphoesterase_HXTX"/>
</dbReference>
<dbReference type="Gene3D" id="3.90.1140.10">
    <property type="entry name" value="Cyclic phosphodiesterase"/>
    <property type="match status" value="1"/>
</dbReference>
<dbReference type="EC" id="3.1.4.58" evidence="2"/>
<comment type="catalytic activity">
    <reaction evidence="2">
        <text>a 3'-end 2',3'-cyclophospho-ribonucleotide-RNA + H2O = a 3'-end 2'-phospho-ribonucleotide-RNA + H(+)</text>
        <dbReference type="Rhea" id="RHEA:11828"/>
        <dbReference type="Rhea" id="RHEA-COMP:10464"/>
        <dbReference type="Rhea" id="RHEA-COMP:17353"/>
        <dbReference type="ChEBI" id="CHEBI:15377"/>
        <dbReference type="ChEBI" id="CHEBI:15378"/>
        <dbReference type="ChEBI" id="CHEBI:83064"/>
        <dbReference type="ChEBI" id="CHEBI:173113"/>
        <dbReference type="EC" id="3.1.4.58"/>
    </reaction>
</comment>
<comment type="function">
    <text evidence="2">Hydrolyzes RNA 2',3'-cyclic phosphodiester to an RNA 2'-phosphomonoester.</text>
</comment>
<evidence type="ECO:0000256" key="1">
    <source>
        <dbReference type="ARBA" id="ARBA00022801"/>
    </source>
</evidence>
<dbReference type="KEGG" id="ppv:NJ69_06795"/>
<dbReference type="GO" id="GO:0008664">
    <property type="term" value="F:RNA 2',3'-cyclic 3'-phosphodiesterase activity"/>
    <property type="evidence" value="ECO:0007669"/>
    <property type="project" value="UniProtKB-EC"/>
</dbReference>
<feature type="active site" description="Proton acceptor" evidence="2">
    <location>
        <position position="134"/>
    </location>
</feature>
<dbReference type="EMBL" id="CP031641">
    <property type="protein sequence ID" value="AXO88242.1"/>
    <property type="molecule type" value="Genomic_DNA"/>
</dbReference>
<feature type="domain" description="Phosphoesterase HXTX" evidence="3">
    <location>
        <begin position="22"/>
        <end position="97"/>
    </location>
</feature>
<dbReference type="PANTHER" id="PTHR35561">
    <property type="entry name" value="RNA 2',3'-CYCLIC PHOSPHODIESTERASE"/>
    <property type="match status" value="1"/>
</dbReference>
<sequence>MIQDVRSGGEPFKRLFFAFSLAEPQRRAIAQWRRALGLRAGKPVPVENFHVTLLFLGDVPAAQVPALCAVVDGLKRPAAPVRLLLDRLHTWRRPSVLVLEPSDTPVALRQWVYALHQALLPLGIADQARDYRAHLTLSRDYPGEPPEAGVAPDFHLNVRQFGLYESRKGRYLPLAEWPLSGA</sequence>
<evidence type="ECO:0000256" key="2">
    <source>
        <dbReference type="HAMAP-Rule" id="MF_01940"/>
    </source>
</evidence>
<dbReference type="NCBIfam" id="TIGR02258">
    <property type="entry name" value="2_5_ligase"/>
    <property type="match status" value="1"/>
</dbReference>
<dbReference type="AlphaFoldDB" id="A0AAI8KAW8"/>